<dbReference type="EMBL" id="JACHMK010000001">
    <property type="protein sequence ID" value="MBB6333621.1"/>
    <property type="molecule type" value="Genomic_DNA"/>
</dbReference>
<evidence type="ECO:0000256" key="3">
    <source>
        <dbReference type="ARBA" id="ARBA00022692"/>
    </source>
</evidence>
<sequence>MDEPRAGAPDLQPGLEGRAGASRRLVRRILSLALPALGALIAEPLFTLIDSAMVGHLGTPQLAALSLASQVLQTLVVLFIFLAYSTTSLTARALGASDKKKALQVGVDASWLALGLGLGGAALLAWAAPALVHRMTPDPQVAAHAIAYLRASAPGIVGMLIGFSAVGALRGLQDTKTPLLVTSLGAALNVGLNAALMYGIGMGVAGSGLGTSIVQLAIAGVYLAILRARAREAGVALAPSGAGILGATKEGAPLVLRGLALRAAGLATIWPVSRIGSEALASYQVVLATWTLSSFILDALAIAAQSLVGLAIGRGDGSALKELLRILTRFGIGAGLLLGVLIAATSPWTPLLFGSDPAIRPIATIGLLVSCASMPISAVVFMLDGVLLGAGDNTFFAKVALVQLAILMPALAAVEFAREGGAGPAFIVGGAWAAYGLVYMGARFVFNMHRTWRSPKGPLGISA</sequence>
<evidence type="ECO:0000313" key="8">
    <source>
        <dbReference type="Proteomes" id="UP000617426"/>
    </source>
</evidence>
<keyword evidence="4 6" id="KW-1133">Transmembrane helix</keyword>
<feature type="transmembrane region" description="Helical" evidence="6">
    <location>
        <begin position="29"/>
        <end position="49"/>
    </location>
</feature>
<evidence type="ECO:0000256" key="1">
    <source>
        <dbReference type="ARBA" id="ARBA00004141"/>
    </source>
</evidence>
<keyword evidence="3 6" id="KW-0812">Transmembrane</keyword>
<comment type="similarity">
    <text evidence="2">Belongs to the multi antimicrobial extrusion (MATE) (TC 2.A.66.1) family.</text>
</comment>
<dbReference type="GO" id="GO:0005886">
    <property type="term" value="C:plasma membrane"/>
    <property type="evidence" value="ECO:0007669"/>
    <property type="project" value="TreeGrafter"/>
</dbReference>
<feature type="transmembrane region" description="Helical" evidence="6">
    <location>
        <begin position="105"/>
        <end position="127"/>
    </location>
</feature>
<feature type="transmembrane region" description="Helical" evidence="6">
    <location>
        <begin position="358"/>
        <end position="383"/>
    </location>
</feature>
<dbReference type="PANTHER" id="PTHR42893:SF46">
    <property type="entry name" value="PROTEIN DETOXIFICATION 44, CHLOROPLASTIC"/>
    <property type="match status" value="1"/>
</dbReference>
<feature type="transmembrane region" description="Helical" evidence="6">
    <location>
        <begin position="426"/>
        <end position="446"/>
    </location>
</feature>
<evidence type="ECO:0000256" key="6">
    <source>
        <dbReference type="SAM" id="Phobius"/>
    </source>
</evidence>
<dbReference type="GO" id="GO:0042910">
    <property type="term" value="F:xenobiotic transmembrane transporter activity"/>
    <property type="evidence" value="ECO:0007669"/>
    <property type="project" value="InterPro"/>
</dbReference>
<feature type="transmembrane region" description="Helical" evidence="6">
    <location>
        <begin position="147"/>
        <end position="167"/>
    </location>
</feature>
<proteinExistence type="inferred from homology"/>
<dbReference type="InterPro" id="IPR002528">
    <property type="entry name" value="MATE_fam"/>
</dbReference>
<evidence type="ECO:0000256" key="5">
    <source>
        <dbReference type="ARBA" id="ARBA00023136"/>
    </source>
</evidence>
<organism evidence="7 8">
    <name type="scientific">Schaalia hyovaginalis</name>
    <dbReference type="NCBI Taxonomy" id="29316"/>
    <lineage>
        <taxon>Bacteria</taxon>
        <taxon>Bacillati</taxon>
        <taxon>Actinomycetota</taxon>
        <taxon>Actinomycetes</taxon>
        <taxon>Actinomycetales</taxon>
        <taxon>Actinomycetaceae</taxon>
        <taxon>Schaalia</taxon>
    </lineage>
</organism>
<accession>A0A923IXS1</accession>
<feature type="transmembrane region" description="Helical" evidence="6">
    <location>
        <begin position="326"/>
        <end position="346"/>
    </location>
</feature>
<feature type="transmembrane region" description="Helical" evidence="6">
    <location>
        <begin position="179"/>
        <end position="198"/>
    </location>
</feature>
<dbReference type="Proteomes" id="UP000617426">
    <property type="component" value="Unassembled WGS sequence"/>
</dbReference>
<protein>
    <submittedName>
        <fullName evidence="7">MATE family efflux protein</fullName>
    </submittedName>
</protein>
<dbReference type="NCBIfam" id="TIGR00797">
    <property type="entry name" value="matE"/>
    <property type="match status" value="1"/>
</dbReference>
<evidence type="ECO:0000256" key="4">
    <source>
        <dbReference type="ARBA" id="ARBA00022989"/>
    </source>
</evidence>
<dbReference type="RefSeq" id="WP_343058696.1">
    <property type="nucleotide sequence ID" value="NZ_JACHMK010000001.1"/>
</dbReference>
<dbReference type="InterPro" id="IPR044644">
    <property type="entry name" value="DinF-like"/>
</dbReference>
<feature type="transmembrane region" description="Helical" evidence="6">
    <location>
        <begin position="395"/>
        <end position="414"/>
    </location>
</feature>
<evidence type="ECO:0000256" key="2">
    <source>
        <dbReference type="ARBA" id="ARBA00010199"/>
    </source>
</evidence>
<gene>
    <name evidence="7" type="ORF">HD592_000186</name>
</gene>
<feature type="transmembrane region" description="Helical" evidence="6">
    <location>
        <begin position="61"/>
        <end position="84"/>
    </location>
</feature>
<comment type="subcellular location">
    <subcellularLocation>
        <location evidence="1">Membrane</location>
        <topology evidence="1">Multi-pass membrane protein</topology>
    </subcellularLocation>
</comment>
<keyword evidence="5 6" id="KW-0472">Membrane</keyword>
<name>A0A923IXS1_9ACTO</name>
<evidence type="ECO:0000313" key="7">
    <source>
        <dbReference type="EMBL" id="MBB6333621.1"/>
    </source>
</evidence>
<feature type="transmembrane region" description="Helical" evidence="6">
    <location>
        <begin position="204"/>
        <end position="225"/>
    </location>
</feature>
<dbReference type="PANTHER" id="PTHR42893">
    <property type="entry name" value="PROTEIN DETOXIFICATION 44, CHLOROPLASTIC-RELATED"/>
    <property type="match status" value="1"/>
</dbReference>
<dbReference type="GO" id="GO:0015297">
    <property type="term" value="F:antiporter activity"/>
    <property type="evidence" value="ECO:0007669"/>
    <property type="project" value="InterPro"/>
</dbReference>
<dbReference type="AlphaFoldDB" id="A0A923IXS1"/>
<comment type="caution">
    <text evidence="7">The sequence shown here is derived from an EMBL/GenBank/DDBJ whole genome shotgun (WGS) entry which is preliminary data.</text>
</comment>
<reference evidence="7" key="1">
    <citation type="submission" date="2020-08" db="EMBL/GenBank/DDBJ databases">
        <title>Sequencing the genomes of 1000 actinobacteria strains.</title>
        <authorList>
            <person name="Klenk H.-P."/>
        </authorList>
    </citation>
    <scope>NUCLEOTIDE SEQUENCE</scope>
    <source>
        <strain evidence="7">DSM 10695</strain>
    </source>
</reference>
<keyword evidence="8" id="KW-1185">Reference proteome</keyword>
<dbReference type="Pfam" id="PF01554">
    <property type="entry name" value="MatE"/>
    <property type="match status" value="2"/>
</dbReference>